<feature type="region of interest" description="Disordered" evidence="7">
    <location>
        <begin position="130"/>
        <end position="154"/>
    </location>
</feature>
<dbReference type="InterPro" id="IPR036236">
    <property type="entry name" value="Znf_C2H2_sf"/>
</dbReference>
<reference evidence="8 9" key="1">
    <citation type="submission" date="2019-12" db="EMBL/GenBank/DDBJ databases">
        <title>Draft genome sequence of the ascomycete Xylaria multiplex DSM 110363.</title>
        <authorList>
            <person name="Buettner E."/>
            <person name="Kellner H."/>
        </authorList>
    </citation>
    <scope>NUCLEOTIDE SEQUENCE [LARGE SCALE GENOMIC DNA]</scope>
    <source>
        <strain evidence="8 9">DSM 110363</strain>
    </source>
</reference>
<dbReference type="GO" id="GO:0000981">
    <property type="term" value="F:DNA-binding transcription factor activity, RNA polymerase II-specific"/>
    <property type="evidence" value="ECO:0007669"/>
    <property type="project" value="InterPro"/>
</dbReference>
<evidence type="ECO:0000256" key="2">
    <source>
        <dbReference type="ARBA" id="ARBA00022723"/>
    </source>
</evidence>
<dbReference type="SUPFAM" id="SSF57667">
    <property type="entry name" value="beta-beta-alpha zinc fingers"/>
    <property type="match status" value="1"/>
</dbReference>
<dbReference type="InParanoid" id="A0A7C8IUB8"/>
<evidence type="ECO:0000313" key="9">
    <source>
        <dbReference type="Proteomes" id="UP000481858"/>
    </source>
</evidence>
<dbReference type="GO" id="GO:0005634">
    <property type="term" value="C:nucleus"/>
    <property type="evidence" value="ECO:0007669"/>
    <property type="project" value="UniProtKB-SubCell"/>
</dbReference>
<evidence type="ECO:0000256" key="5">
    <source>
        <dbReference type="ARBA" id="ARBA00022833"/>
    </source>
</evidence>
<evidence type="ECO:0000256" key="4">
    <source>
        <dbReference type="ARBA" id="ARBA00022771"/>
    </source>
</evidence>
<feature type="region of interest" description="Disordered" evidence="7">
    <location>
        <begin position="1"/>
        <end position="23"/>
    </location>
</feature>
<keyword evidence="4" id="KW-0863">Zinc-finger</keyword>
<keyword evidence="3" id="KW-0677">Repeat</keyword>
<dbReference type="GO" id="GO:0000978">
    <property type="term" value="F:RNA polymerase II cis-regulatory region sequence-specific DNA binding"/>
    <property type="evidence" value="ECO:0007669"/>
    <property type="project" value="InterPro"/>
</dbReference>
<accession>A0A7C8IUB8</accession>
<evidence type="ECO:0000256" key="7">
    <source>
        <dbReference type="SAM" id="MobiDB-lite"/>
    </source>
</evidence>
<keyword evidence="2" id="KW-0479">Metal-binding</keyword>
<comment type="caution">
    <text evidence="8">The sequence shown here is derived from an EMBL/GenBank/DDBJ whole genome shotgun (WGS) entry which is preliminary data.</text>
</comment>
<evidence type="ECO:0000256" key="6">
    <source>
        <dbReference type="ARBA" id="ARBA00023242"/>
    </source>
</evidence>
<dbReference type="PANTHER" id="PTHR40626:SF10">
    <property type="entry name" value="C2H2-TYPE DOMAIN-CONTAINING PROTEIN"/>
    <property type="match status" value="1"/>
</dbReference>
<dbReference type="GO" id="GO:0000785">
    <property type="term" value="C:chromatin"/>
    <property type="evidence" value="ECO:0007669"/>
    <property type="project" value="TreeGrafter"/>
</dbReference>
<dbReference type="AlphaFoldDB" id="A0A7C8IUB8"/>
<dbReference type="GO" id="GO:0008270">
    <property type="term" value="F:zinc ion binding"/>
    <property type="evidence" value="ECO:0007669"/>
    <property type="project" value="UniProtKB-KW"/>
</dbReference>
<gene>
    <name evidence="8" type="ORF">GQX73_g9551</name>
</gene>
<keyword evidence="6" id="KW-0539">Nucleus</keyword>
<evidence type="ECO:0000256" key="3">
    <source>
        <dbReference type="ARBA" id="ARBA00022737"/>
    </source>
</evidence>
<comment type="subcellular location">
    <subcellularLocation>
        <location evidence="1">Nucleus</location>
    </subcellularLocation>
</comment>
<organism evidence="8 9">
    <name type="scientific">Xylaria multiplex</name>
    <dbReference type="NCBI Taxonomy" id="323545"/>
    <lineage>
        <taxon>Eukaryota</taxon>
        <taxon>Fungi</taxon>
        <taxon>Dikarya</taxon>
        <taxon>Ascomycota</taxon>
        <taxon>Pezizomycotina</taxon>
        <taxon>Sordariomycetes</taxon>
        <taxon>Xylariomycetidae</taxon>
        <taxon>Xylariales</taxon>
        <taxon>Xylariaceae</taxon>
        <taxon>Xylaria</taxon>
    </lineage>
</organism>
<keyword evidence="9" id="KW-1185">Reference proteome</keyword>
<dbReference type="Proteomes" id="UP000481858">
    <property type="component" value="Unassembled WGS sequence"/>
</dbReference>
<proteinExistence type="predicted"/>
<dbReference type="InterPro" id="IPR051059">
    <property type="entry name" value="VerF-like"/>
</dbReference>
<protein>
    <recommendedName>
        <fullName evidence="10">C2H2-type domain-containing protein</fullName>
    </recommendedName>
</protein>
<evidence type="ECO:0000256" key="1">
    <source>
        <dbReference type="ARBA" id="ARBA00004123"/>
    </source>
</evidence>
<name>A0A7C8IUB8_9PEZI</name>
<keyword evidence="5" id="KW-0862">Zinc</keyword>
<dbReference type="Gene3D" id="3.30.160.60">
    <property type="entry name" value="Classic Zinc Finger"/>
    <property type="match status" value="1"/>
</dbReference>
<dbReference type="OrthoDB" id="654211at2759"/>
<evidence type="ECO:0008006" key="10">
    <source>
        <dbReference type="Google" id="ProtNLM"/>
    </source>
</evidence>
<feature type="compositionally biased region" description="Basic and acidic residues" evidence="7">
    <location>
        <begin position="133"/>
        <end position="145"/>
    </location>
</feature>
<sequence>MSARVRPPSRESPVLDADKPFTDTQERPFACDCGNRFTRQDLLSRHIRTCRPQAPQAEATFGVLPCDSDELYMNDFDIFWDRAFIPQPDVLFSLDAPIFGAQPQPAPQAATKVTSFSQFSSGLPSLDLVEDASDSHEADHSEDTRNQYQSARNNGYTDSAPWSISSSVFERLCEEIRSYASVLPIECQIPTNNDLTRGLETYLKCTQKYIPFIHVATFSAEERDVELPLVMAALGLLYRFEHNKAYKLYFMVRAIWAEKTRRENLRLASDVICNLDHTGQSKIDKLRKIQTLILLVIFASWGNNIVRPDALSMAGELTSK</sequence>
<evidence type="ECO:0000313" key="8">
    <source>
        <dbReference type="EMBL" id="KAF2964019.1"/>
    </source>
</evidence>
<dbReference type="EMBL" id="WUBL01000170">
    <property type="protein sequence ID" value="KAF2964019.1"/>
    <property type="molecule type" value="Genomic_DNA"/>
</dbReference>
<dbReference type="PANTHER" id="PTHR40626">
    <property type="entry name" value="MIP31509P"/>
    <property type="match status" value="1"/>
</dbReference>